<evidence type="ECO:0000259" key="5">
    <source>
        <dbReference type="PROSITE" id="PS50931"/>
    </source>
</evidence>
<protein>
    <submittedName>
        <fullName evidence="6">Unannotated protein</fullName>
    </submittedName>
</protein>
<dbReference type="InterPro" id="IPR000847">
    <property type="entry name" value="LysR_HTH_N"/>
</dbReference>
<comment type="similarity">
    <text evidence="1">Belongs to the LysR transcriptional regulatory family.</text>
</comment>
<dbReference type="Pfam" id="PF00126">
    <property type="entry name" value="HTH_1"/>
    <property type="match status" value="1"/>
</dbReference>
<evidence type="ECO:0000256" key="1">
    <source>
        <dbReference type="ARBA" id="ARBA00009437"/>
    </source>
</evidence>
<keyword evidence="3" id="KW-0238">DNA-binding</keyword>
<evidence type="ECO:0000313" key="6">
    <source>
        <dbReference type="EMBL" id="CAB4701811.1"/>
    </source>
</evidence>
<name>A0A6J6PQY7_9ZZZZ</name>
<dbReference type="GO" id="GO:0003677">
    <property type="term" value="F:DNA binding"/>
    <property type="evidence" value="ECO:0007669"/>
    <property type="project" value="UniProtKB-KW"/>
</dbReference>
<gene>
    <name evidence="6" type="ORF">UFOPK2579_00977</name>
</gene>
<evidence type="ECO:0000256" key="2">
    <source>
        <dbReference type="ARBA" id="ARBA00023015"/>
    </source>
</evidence>
<dbReference type="Gene3D" id="1.10.10.10">
    <property type="entry name" value="Winged helix-like DNA-binding domain superfamily/Winged helix DNA-binding domain"/>
    <property type="match status" value="1"/>
</dbReference>
<proteinExistence type="inferred from homology"/>
<dbReference type="PRINTS" id="PR00039">
    <property type="entry name" value="HTHLYSR"/>
</dbReference>
<reference evidence="6" key="1">
    <citation type="submission" date="2020-05" db="EMBL/GenBank/DDBJ databases">
        <authorList>
            <person name="Chiriac C."/>
            <person name="Salcher M."/>
            <person name="Ghai R."/>
            <person name="Kavagutti S V."/>
        </authorList>
    </citation>
    <scope>NUCLEOTIDE SEQUENCE</scope>
</reference>
<dbReference type="InterPro" id="IPR005119">
    <property type="entry name" value="LysR_subst-bd"/>
</dbReference>
<dbReference type="EMBL" id="CAEZXR010000095">
    <property type="protein sequence ID" value="CAB4701811.1"/>
    <property type="molecule type" value="Genomic_DNA"/>
</dbReference>
<dbReference type="PROSITE" id="PS50931">
    <property type="entry name" value="HTH_LYSR"/>
    <property type="match status" value="1"/>
</dbReference>
<dbReference type="InterPro" id="IPR036390">
    <property type="entry name" value="WH_DNA-bd_sf"/>
</dbReference>
<evidence type="ECO:0000256" key="3">
    <source>
        <dbReference type="ARBA" id="ARBA00023125"/>
    </source>
</evidence>
<dbReference type="PANTHER" id="PTHR30346">
    <property type="entry name" value="TRANSCRIPTIONAL DUAL REGULATOR HCAR-RELATED"/>
    <property type="match status" value="1"/>
</dbReference>
<dbReference type="Gene3D" id="3.40.190.290">
    <property type="match status" value="1"/>
</dbReference>
<dbReference type="SUPFAM" id="SSF46785">
    <property type="entry name" value="Winged helix' DNA-binding domain"/>
    <property type="match status" value="1"/>
</dbReference>
<dbReference type="GO" id="GO:0003700">
    <property type="term" value="F:DNA-binding transcription factor activity"/>
    <property type="evidence" value="ECO:0007669"/>
    <property type="project" value="InterPro"/>
</dbReference>
<evidence type="ECO:0000256" key="4">
    <source>
        <dbReference type="ARBA" id="ARBA00023163"/>
    </source>
</evidence>
<dbReference type="GO" id="GO:0032993">
    <property type="term" value="C:protein-DNA complex"/>
    <property type="evidence" value="ECO:0007669"/>
    <property type="project" value="TreeGrafter"/>
</dbReference>
<keyword evidence="4" id="KW-0804">Transcription</keyword>
<dbReference type="Pfam" id="PF03466">
    <property type="entry name" value="LysR_substrate"/>
    <property type="match status" value="1"/>
</dbReference>
<accession>A0A6J6PQY7</accession>
<dbReference type="AlphaFoldDB" id="A0A6J6PQY7"/>
<keyword evidence="2" id="KW-0805">Transcription regulation</keyword>
<feature type="domain" description="HTH lysR-type" evidence="5">
    <location>
        <begin position="15"/>
        <end position="72"/>
    </location>
</feature>
<dbReference type="PANTHER" id="PTHR30346:SF0">
    <property type="entry name" value="HCA OPERON TRANSCRIPTIONAL ACTIVATOR HCAR"/>
    <property type="match status" value="1"/>
</dbReference>
<dbReference type="CDD" id="cd05466">
    <property type="entry name" value="PBP2_LTTR_substrate"/>
    <property type="match status" value="1"/>
</dbReference>
<organism evidence="6">
    <name type="scientific">freshwater metagenome</name>
    <dbReference type="NCBI Taxonomy" id="449393"/>
    <lineage>
        <taxon>unclassified sequences</taxon>
        <taxon>metagenomes</taxon>
        <taxon>ecological metagenomes</taxon>
    </lineage>
</organism>
<dbReference type="SUPFAM" id="SSF53850">
    <property type="entry name" value="Periplasmic binding protein-like II"/>
    <property type="match status" value="1"/>
</dbReference>
<dbReference type="InterPro" id="IPR036388">
    <property type="entry name" value="WH-like_DNA-bd_sf"/>
</dbReference>
<dbReference type="FunFam" id="1.10.10.10:FF:000001">
    <property type="entry name" value="LysR family transcriptional regulator"/>
    <property type="match status" value="1"/>
</dbReference>
<sequence length="320" mass="34815">MPRRIRTTPETGTPLRIEQLEYIAAVTQHGSLRRASDKLHISQPALSEAVSKLERELGVTLLDRRRSGARISRQGRDLQQHMVEVLEAVHRLRTAAGDQSATTRLIRVGTVNAATSTLLVPAVRDFQEAHVGTTVEVVTAQQAEIQQGLVEGSMDLGLVNELAGDDPPVDLLGTDLLHGRPVVVLPAGHPLTAKDEVTIDELRAEKFVAMRAGYLMHRFAHRLFGSDMPATCHSTDGAEMGKVMVAEGLGVTVLPDYSVVGDPMERAGLITCRPIAGDRTVVTLVLRHRRLDHVPSQVRDLMTGLTAQAARQREGLTGTR</sequence>